<reference evidence="2" key="2">
    <citation type="submission" date="2023-06" db="EMBL/GenBank/DDBJ databases">
        <authorList>
            <consortium name="Lawrence Berkeley National Laboratory"/>
            <person name="Haridas S."/>
            <person name="Hensen N."/>
            <person name="Bonometti L."/>
            <person name="Westerberg I."/>
            <person name="Brannstrom I.O."/>
            <person name="Guillou S."/>
            <person name="Cros-Aarteil S."/>
            <person name="Calhoun S."/>
            <person name="Kuo A."/>
            <person name="Mondo S."/>
            <person name="Pangilinan J."/>
            <person name="Riley R."/>
            <person name="LaButti K."/>
            <person name="Andreopoulos B."/>
            <person name="Lipzen A."/>
            <person name="Chen C."/>
            <person name="Yanf M."/>
            <person name="Daum C."/>
            <person name="Ng V."/>
            <person name="Clum A."/>
            <person name="Steindorff A."/>
            <person name="Ohm R."/>
            <person name="Martin F."/>
            <person name="Silar P."/>
            <person name="Natvig D."/>
            <person name="Lalanne C."/>
            <person name="Gautier V."/>
            <person name="Ament-velasquez S.L."/>
            <person name="Kruys A."/>
            <person name="Hutchinson M.I."/>
            <person name="Powell A.J."/>
            <person name="Barry K."/>
            <person name="Miller A.N."/>
            <person name="Grigoriev I.V."/>
            <person name="Debuchy R."/>
            <person name="Gladieux P."/>
            <person name="Thoren M.H."/>
            <person name="Johannesson H."/>
        </authorList>
    </citation>
    <scope>NUCLEOTIDE SEQUENCE</scope>
    <source>
        <strain evidence="2">CBS 232.78</strain>
    </source>
</reference>
<proteinExistence type="predicted"/>
<dbReference type="EMBL" id="JAULSW010000011">
    <property type="protein sequence ID" value="KAK3367793.1"/>
    <property type="molecule type" value="Genomic_DNA"/>
</dbReference>
<reference evidence="2" key="1">
    <citation type="journal article" date="2023" name="Mol. Phylogenet. Evol.">
        <title>Genome-scale phylogeny and comparative genomics of the fungal order Sordariales.</title>
        <authorList>
            <person name="Hensen N."/>
            <person name="Bonometti L."/>
            <person name="Westerberg I."/>
            <person name="Brannstrom I.O."/>
            <person name="Guillou S."/>
            <person name="Cros-Aarteil S."/>
            <person name="Calhoun S."/>
            <person name="Haridas S."/>
            <person name="Kuo A."/>
            <person name="Mondo S."/>
            <person name="Pangilinan J."/>
            <person name="Riley R."/>
            <person name="LaButti K."/>
            <person name="Andreopoulos B."/>
            <person name="Lipzen A."/>
            <person name="Chen C."/>
            <person name="Yan M."/>
            <person name="Daum C."/>
            <person name="Ng V."/>
            <person name="Clum A."/>
            <person name="Steindorff A."/>
            <person name="Ohm R.A."/>
            <person name="Martin F."/>
            <person name="Silar P."/>
            <person name="Natvig D.O."/>
            <person name="Lalanne C."/>
            <person name="Gautier V."/>
            <person name="Ament-Velasquez S.L."/>
            <person name="Kruys A."/>
            <person name="Hutchinson M.I."/>
            <person name="Powell A.J."/>
            <person name="Barry K."/>
            <person name="Miller A.N."/>
            <person name="Grigoriev I.V."/>
            <person name="Debuchy R."/>
            <person name="Gladieux P."/>
            <person name="Hiltunen Thoren M."/>
            <person name="Johannesson H."/>
        </authorList>
    </citation>
    <scope>NUCLEOTIDE SEQUENCE</scope>
    <source>
        <strain evidence="2">CBS 232.78</strain>
    </source>
</reference>
<dbReference type="InterPro" id="IPR004360">
    <property type="entry name" value="Glyas_Fos-R_dOase_dom"/>
</dbReference>
<evidence type="ECO:0000313" key="3">
    <source>
        <dbReference type="Proteomes" id="UP001285441"/>
    </source>
</evidence>
<dbReference type="CDD" id="cd07262">
    <property type="entry name" value="VOC_like"/>
    <property type="match status" value="1"/>
</dbReference>
<dbReference type="Gene3D" id="3.10.180.10">
    <property type="entry name" value="2,3-Dihydroxybiphenyl 1,2-Dioxygenase, domain 1"/>
    <property type="match status" value="1"/>
</dbReference>
<comment type="caution">
    <text evidence="2">The sequence shown here is derived from an EMBL/GenBank/DDBJ whole genome shotgun (WGS) entry which is preliminary data.</text>
</comment>
<dbReference type="PANTHER" id="PTHR35006:SF2">
    <property type="entry name" value="GLYOXALASE FAMILY PROTEIN (AFU_ORTHOLOGUE AFUA_5G14830)"/>
    <property type="match status" value="1"/>
</dbReference>
<keyword evidence="3" id="KW-1185">Reference proteome</keyword>
<protein>
    <submittedName>
        <fullName evidence="2">Glyoxalase/bleomycin resistance protein/dioxygenase-like protein</fullName>
    </submittedName>
</protein>
<organism evidence="2 3">
    <name type="scientific">Podospora didyma</name>
    <dbReference type="NCBI Taxonomy" id="330526"/>
    <lineage>
        <taxon>Eukaryota</taxon>
        <taxon>Fungi</taxon>
        <taxon>Dikarya</taxon>
        <taxon>Ascomycota</taxon>
        <taxon>Pezizomycotina</taxon>
        <taxon>Sordariomycetes</taxon>
        <taxon>Sordariomycetidae</taxon>
        <taxon>Sordariales</taxon>
        <taxon>Podosporaceae</taxon>
        <taxon>Podospora</taxon>
    </lineage>
</organism>
<gene>
    <name evidence="2" type="ORF">B0H63DRAFT_565685</name>
</gene>
<sequence length="136" mass="14206">MPISHTGVTVSTDKFKEVIAWYTAALAPLGYAPTRSFADGNVIGFGCDGVAPDWWVVSRDFSSTAAATPGGTIVATHHAFRAKDQETVKAFHEAALAAGGKDNGAPGPRPQYGPTNYGAFVFDPAGNNIEAVHGRD</sequence>
<dbReference type="Pfam" id="PF00903">
    <property type="entry name" value="Glyoxalase"/>
    <property type="match status" value="1"/>
</dbReference>
<evidence type="ECO:0000313" key="2">
    <source>
        <dbReference type="EMBL" id="KAK3367793.1"/>
    </source>
</evidence>
<feature type="domain" description="VOC" evidence="1">
    <location>
        <begin position="2"/>
        <end position="134"/>
    </location>
</feature>
<dbReference type="Proteomes" id="UP001285441">
    <property type="component" value="Unassembled WGS sequence"/>
</dbReference>
<accession>A0AAE0K0H9</accession>
<dbReference type="InterPro" id="IPR029068">
    <property type="entry name" value="Glyas_Bleomycin-R_OHBP_Dase"/>
</dbReference>
<dbReference type="PROSITE" id="PS51819">
    <property type="entry name" value="VOC"/>
    <property type="match status" value="1"/>
</dbReference>
<dbReference type="SUPFAM" id="SSF54593">
    <property type="entry name" value="Glyoxalase/Bleomycin resistance protein/Dihydroxybiphenyl dioxygenase"/>
    <property type="match status" value="1"/>
</dbReference>
<dbReference type="PANTHER" id="PTHR35006">
    <property type="entry name" value="GLYOXALASE FAMILY PROTEIN (AFU_ORTHOLOGUE AFUA_5G14830)"/>
    <property type="match status" value="1"/>
</dbReference>
<evidence type="ECO:0000259" key="1">
    <source>
        <dbReference type="PROSITE" id="PS51819"/>
    </source>
</evidence>
<dbReference type="AlphaFoldDB" id="A0AAE0K0H9"/>
<name>A0AAE0K0H9_9PEZI</name>
<dbReference type="InterPro" id="IPR037523">
    <property type="entry name" value="VOC_core"/>
</dbReference>